<gene>
    <name evidence="2" type="ORF">K0M31_019724</name>
</gene>
<evidence type="ECO:0000313" key="2">
    <source>
        <dbReference type="EMBL" id="KAK1130040.1"/>
    </source>
</evidence>
<sequence length="142" mass="15955">MEQSRIPLFSTDVSGFEDEAEPPAGLENTLEPASRKRKAYALTRGREKCSQQTCQLAGFNVKDPDYLDRAFKIPVQKRARILLQPRKSCPNKLQRGCLRTIEESHKMTNQKMAEGKRVEYLNGFDLEGRQRLAGAALGMLGG</sequence>
<evidence type="ECO:0000313" key="3">
    <source>
        <dbReference type="Proteomes" id="UP001177670"/>
    </source>
</evidence>
<keyword evidence="3" id="KW-1185">Reference proteome</keyword>
<organism evidence="2 3">
    <name type="scientific">Melipona bicolor</name>
    <dbReference type="NCBI Taxonomy" id="60889"/>
    <lineage>
        <taxon>Eukaryota</taxon>
        <taxon>Metazoa</taxon>
        <taxon>Ecdysozoa</taxon>
        <taxon>Arthropoda</taxon>
        <taxon>Hexapoda</taxon>
        <taxon>Insecta</taxon>
        <taxon>Pterygota</taxon>
        <taxon>Neoptera</taxon>
        <taxon>Endopterygota</taxon>
        <taxon>Hymenoptera</taxon>
        <taxon>Apocrita</taxon>
        <taxon>Aculeata</taxon>
        <taxon>Apoidea</taxon>
        <taxon>Anthophila</taxon>
        <taxon>Apidae</taxon>
        <taxon>Melipona</taxon>
    </lineage>
</organism>
<name>A0AA40G3U6_9HYME</name>
<dbReference type="Proteomes" id="UP001177670">
    <property type="component" value="Unassembled WGS sequence"/>
</dbReference>
<reference evidence="2" key="1">
    <citation type="submission" date="2021-10" db="EMBL/GenBank/DDBJ databases">
        <title>Melipona bicolor Genome sequencing and assembly.</title>
        <authorList>
            <person name="Araujo N.S."/>
            <person name="Arias M.C."/>
        </authorList>
    </citation>
    <scope>NUCLEOTIDE SEQUENCE</scope>
    <source>
        <strain evidence="2">USP_2M_L1-L4_2017</strain>
        <tissue evidence="2">Whole body</tissue>
    </source>
</reference>
<evidence type="ECO:0000256" key="1">
    <source>
        <dbReference type="SAM" id="MobiDB-lite"/>
    </source>
</evidence>
<accession>A0AA40G3U6</accession>
<feature type="region of interest" description="Disordered" evidence="1">
    <location>
        <begin position="1"/>
        <end position="38"/>
    </location>
</feature>
<dbReference type="AlphaFoldDB" id="A0AA40G3U6"/>
<dbReference type="EMBL" id="JAHYIQ010000008">
    <property type="protein sequence ID" value="KAK1130040.1"/>
    <property type="molecule type" value="Genomic_DNA"/>
</dbReference>
<proteinExistence type="predicted"/>
<comment type="caution">
    <text evidence="2">The sequence shown here is derived from an EMBL/GenBank/DDBJ whole genome shotgun (WGS) entry which is preliminary data.</text>
</comment>
<protein>
    <submittedName>
        <fullName evidence="2">Uncharacterized protein</fullName>
    </submittedName>
</protein>